<gene>
    <name evidence="2" type="ORF">B0T25DRAFT_446400</name>
</gene>
<name>A0AAJ0HSU2_9PEZI</name>
<dbReference type="AlphaFoldDB" id="A0AAJ0HSU2"/>
<dbReference type="InterPro" id="IPR010730">
    <property type="entry name" value="HET"/>
</dbReference>
<evidence type="ECO:0000259" key="1">
    <source>
        <dbReference type="Pfam" id="PF06985"/>
    </source>
</evidence>
<dbReference type="Proteomes" id="UP001275084">
    <property type="component" value="Unassembled WGS sequence"/>
</dbReference>
<dbReference type="PANTHER" id="PTHR33112">
    <property type="entry name" value="DOMAIN PROTEIN, PUTATIVE-RELATED"/>
    <property type="match status" value="1"/>
</dbReference>
<accession>A0AAJ0HSU2</accession>
<evidence type="ECO:0000313" key="2">
    <source>
        <dbReference type="EMBL" id="KAK3360571.1"/>
    </source>
</evidence>
<evidence type="ECO:0000313" key="3">
    <source>
        <dbReference type="Proteomes" id="UP001275084"/>
    </source>
</evidence>
<sequence length="531" mass="59680">MIFRDGTNLKASYNTQPVLRICAERESHEFKDIQVGPPLLPMAGRKYDFSLLREWLDECGRGHSRFGCREPPGEHGTRFLPTRVLDLEYWQNGGLIRLHCTQESNCYEYVALSHCWGAPSEDEWEAVCTHGGNFEMRCHKIVFADLPRTFQDAVIATRKLGKRYLWIDSLCIIQRDEEDWEKESALMESVFSSAYCTISATSARTFNDGFLLARPDQDCIPVPNAPQAAGPLWLSETVDNFHADVEEGPVNRRGWVLQERVLSRRTIYFTKNQIYFECGGGVRCETMTWLWNPRAALLGDAQFPDAILKRDPADRIAPLQTLFEAYTAMNLTVATDRSVAISGLERRLASGFEGIAAYGALECYIHRSLLWQRTGETPLRRIKYPGKRSIPSWSWMAYDGAIQYLDVPKEGIEWNHFVSFAPARNLIASTPENNRVSINELKVGVSALCVTEIQKDHSGMTLDNPGATDFGELACVVIGRSITSGGSRGGDVELYVLFVRSVFMDGYQRVGAGRIQESHLATKGPIAGRIV</sequence>
<keyword evidence="3" id="KW-1185">Reference proteome</keyword>
<proteinExistence type="predicted"/>
<dbReference type="Pfam" id="PF06985">
    <property type="entry name" value="HET"/>
    <property type="match status" value="1"/>
</dbReference>
<reference evidence="2" key="2">
    <citation type="submission" date="2023-06" db="EMBL/GenBank/DDBJ databases">
        <authorList>
            <consortium name="Lawrence Berkeley National Laboratory"/>
            <person name="Haridas S."/>
            <person name="Hensen N."/>
            <person name="Bonometti L."/>
            <person name="Westerberg I."/>
            <person name="Brannstrom I.O."/>
            <person name="Guillou S."/>
            <person name="Cros-Aarteil S."/>
            <person name="Calhoun S."/>
            <person name="Kuo A."/>
            <person name="Mondo S."/>
            <person name="Pangilinan J."/>
            <person name="Riley R."/>
            <person name="Labutti K."/>
            <person name="Andreopoulos B."/>
            <person name="Lipzen A."/>
            <person name="Chen C."/>
            <person name="Yanf M."/>
            <person name="Daum C."/>
            <person name="Ng V."/>
            <person name="Clum A."/>
            <person name="Steindorff A."/>
            <person name="Ohm R."/>
            <person name="Martin F."/>
            <person name="Silar P."/>
            <person name="Natvig D."/>
            <person name="Lalanne C."/>
            <person name="Gautier V."/>
            <person name="Ament-Velasquez S.L."/>
            <person name="Kruys A."/>
            <person name="Hutchinson M.I."/>
            <person name="Powell A.J."/>
            <person name="Barry K."/>
            <person name="Miller A.N."/>
            <person name="Grigoriev I.V."/>
            <person name="Debuchy R."/>
            <person name="Gladieux P."/>
            <person name="Thoren M.H."/>
            <person name="Johannesson H."/>
        </authorList>
    </citation>
    <scope>NUCLEOTIDE SEQUENCE</scope>
    <source>
        <strain evidence="2">CBS 955.72</strain>
    </source>
</reference>
<dbReference type="EMBL" id="JAUIQD010000002">
    <property type="protein sequence ID" value="KAK3360571.1"/>
    <property type="molecule type" value="Genomic_DNA"/>
</dbReference>
<dbReference type="PANTHER" id="PTHR33112:SF10">
    <property type="entry name" value="TOL"/>
    <property type="match status" value="1"/>
</dbReference>
<reference evidence="2" key="1">
    <citation type="journal article" date="2023" name="Mol. Phylogenet. Evol.">
        <title>Genome-scale phylogeny and comparative genomics of the fungal order Sordariales.</title>
        <authorList>
            <person name="Hensen N."/>
            <person name="Bonometti L."/>
            <person name="Westerberg I."/>
            <person name="Brannstrom I.O."/>
            <person name="Guillou S."/>
            <person name="Cros-Aarteil S."/>
            <person name="Calhoun S."/>
            <person name="Haridas S."/>
            <person name="Kuo A."/>
            <person name="Mondo S."/>
            <person name="Pangilinan J."/>
            <person name="Riley R."/>
            <person name="LaButti K."/>
            <person name="Andreopoulos B."/>
            <person name="Lipzen A."/>
            <person name="Chen C."/>
            <person name="Yan M."/>
            <person name="Daum C."/>
            <person name="Ng V."/>
            <person name="Clum A."/>
            <person name="Steindorff A."/>
            <person name="Ohm R.A."/>
            <person name="Martin F."/>
            <person name="Silar P."/>
            <person name="Natvig D.O."/>
            <person name="Lalanne C."/>
            <person name="Gautier V."/>
            <person name="Ament-Velasquez S.L."/>
            <person name="Kruys A."/>
            <person name="Hutchinson M.I."/>
            <person name="Powell A.J."/>
            <person name="Barry K."/>
            <person name="Miller A.N."/>
            <person name="Grigoriev I.V."/>
            <person name="Debuchy R."/>
            <person name="Gladieux P."/>
            <person name="Hiltunen Thoren M."/>
            <person name="Johannesson H."/>
        </authorList>
    </citation>
    <scope>NUCLEOTIDE SEQUENCE</scope>
    <source>
        <strain evidence="2">CBS 955.72</strain>
    </source>
</reference>
<feature type="domain" description="Heterokaryon incompatibility" evidence="1">
    <location>
        <begin position="109"/>
        <end position="259"/>
    </location>
</feature>
<organism evidence="2 3">
    <name type="scientific">Lasiosphaeria hispida</name>
    <dbReference type="NCBI Taxonomy" id="260671"/>
    <lineage>
        <taxon>Eukaryota</taxon>
        <taxon>Fungi</taxon>
        <taxon>Dikarya</taxon>
        <taxon>Ascomycota</taxon>
        <taxon>Pezizomycotina</taxon>
        <taxon>Sordariomycetes</taxon>
        <taxon>Sordariomycetidae</taxon>
        <taxon>Sordariales</taxon>
        <taxon>Lasiosphaeriaceae</taxon>
        <taxon>Lasiosphaeria</taxon>
    </lineage>
</organism>
<comment type="caution">
    <text evidence="2">The sequence shown here is derived from an EMBL/GenBank/DDBJ whole genome shotgun (WGS) entry which is preliminary data.</text>
</comment>
<protein>
    <submittedName>
        <fullName evidence="2">Heterokaryon incompatibility protein-domain-containing protein</fullName>
    </submittedName>
</protein>